<dbReference type="GO" id="GO:0009279">
    <property type="term" value="C:cell outer membrane"/>
    <property type="evidence" value="ECO:0007669"/>
    <property type="project" value="UniProtKB-SubCell"/>
</dbReference>
<dbReference type="SUPFAM" id="SSF56935">
    <property type="entry name" value="Porins"/>
    <property type="match status" value="1"/>
</dbReference>
<dbReference type="InterPro" id="IPR005017">
    <property type="entry name" value="OMPP1/FadL/TodX"/>
</dbReference>
<evidence type="ECO:0000256" key="5">
    <source>
        <dbReference type="ARBA" id="ARBA00022729"/>
    </source>
</evidence>
<dbReference type="PANTHER" id="PTHR35093:SF8">
    <property type="entry name" value="OUTER MEMBRANE PROTEIN NMB0088-RELATED"/>
    <property type="match status" value="1"/>
</dbReference>
<dbReference type="PANTHER" id="PTHR35093">
    <property type="entry name" value="OUTER MEMBRANE PROTEIN NMB0088-RELATED"/>
    <property type="match status" value="1"/>
</dbReference>
<evidence type="ECO:0000256" key="1">
    <source>
        <dbReference type="ARBA" id="ARBA00004571"/>
    </source>
</evidence>
<comment type="similarity">
    <text evidence="2">Belongs to the OmpP1/FadL family.</text>
</comment>
<evidence type="ECO:0000256" key="4">
    <source>
        <dbReference type="ARBA" id="ARBA00022692"/>
    </source>
</evidence>
<accession>A0A3E2BQS1</accession>
<keyword evidence="6" id="KW-0472">Membrane</keyword>
<protein>
    <submittedName>
        <fullName evidence="9">Outer membrane protein P1</fullName>
    </submittedName>
</protein>
<dbReference type="Gene3D" id="2.40.160.60">
    <property type="entry name" value="Outer membrane protein transport protein (OMPP1/FadL/TodX)"/>
    <property type="match status" value="1"/>
</dbReference>
<dbReference type="Proteomes" id="UP000257323">
    <property type="component" value="Unassembled WGS sequence"/>
</dbReference>
<keyword evidence="4" id="KW-0812">Transmembrane</keyword>
<dbReference type="AlphaFoldDB" id="A0A3E2BQS1"/>
<keyword evidence="3" id="KW-1134">Transmembrane beta strand</keyword>
<feature type="chain" id="PRO_5017640094" evidence="8">
    <location>
        <begin position="22"/>
        <end position="442"/>
    </location>
</feature>
<keyword evidence="5 8" id="KW-0732">Signal</keyword>
<evidence type="ECO:0000256" key="8">
    <source>
        <dbReference type="SAM" id="SignalP"/>
    </source>
</evidence>
<dbReference type="GO" id="GO:0015483">
    <property type="term" value="F:long-chain fatty acid transporting porin activity"/>
    <property type="evidence" value="ECO:0007669"/>
    <property type="project" value="TreeGrafter"/>
</dbReference>
<comment type="caution">
    <text evidence="9">The sequence shown here is derived from an EMBL/GenBank/DDBJ whole genome shotgun (WGS) entry which is preliminary data.</text>
</comment>
<proteinExistence type="inferred from homology"/>
<evidence type="ECO:0000256" key="6">
    <source>
        <dbReference type="ARBA" id="ARBA00023136"/>
    </source>
</evidence>
<evidence type="ECO:0000256" key="2">
    <source>
        <dbReference type="ARBA" id="ARBA00008163"/>
    </source>
</evidence>
<gene>
    <name evidence="9" type="ORF">OP8BY_0993</name>
</gene>
<evidence type="ECO:0000313" key="10">
    <source>
        <dbReference type="Proteomes" id="UP000257323"/>
    </source>
</evidence>
<sequence>MTRKLLIAGLLGLVMVASVEASILTNTNQSAAYIRMLSRNASLDVDAVYYNPAGLVRLPDGWHFALHNQVIFQDKKINSSFPLLNNPDYVGTIRVPVYPNLYAVYKKNRLALSFGFGPNAGGGSARYRTGLPSFEEPIASVRLNLESWDLPTSGYDVDIFFKGKSVYLGYQFNAAYSVTDWLSVGAGLRFLQARNDYEGHMYDIRYNIIGMGWVYAYDLFMSMGYPEMANGFADKDVKARETGTGWTPILSLNVSPWESLTFSLKYEFRTKMELKTKTTVDDFGYLFPDGLVYRYDVPAILSGGIRYSALPALRFYASFNYFFDRDANWEGAENLVQKNTFELGLGTEYDLNRTVTLSLGYLRTSFNLSEYYQDDLGHELSSDTIGGGARLKISENISLDAGALYVFYRSYTRNFYHNILGTYQRTFDRNTFTFAVGINYKI</sequence>
<keyword evidence="7" id="KW-0998">Cell outer membrane</keyword>
<name>A0A3E2BQS1_9BACT</name>
<evidence type="ECO:0000256" key="7">
    <source>
        <dbReference type="ARBA" id="ARBA00023237"/>
    </source>
</evidence>
<dbReference type="EMBL" id="QUAH01000001">
    <property type="protein sequence ID" value="RFT17051.1"/>
    <property type="molecule type" value="Genomic_DNA"/>
</dbReference>
<feature type="signal peptide" evidence="8">
    <location>
        <begin position="1"/>
        <end position="21"/>
    </location>
</feature>
<reference evidence="9 10" key="1">
    <citation type="submission" date="2018-08" db="EMBL/GenBank/DDBJ databases">
        <title>Genome analysis of the thermophilic bacterium of the candidate phylum Aminicenantes from deep subsurface aquifer revealed its physiology and ecological role.</title>
        <authorList>
            <person name="Kadnikov V.V."/>
            <person name="Mardanov A.V."/>
            <person name="Beletsky A.V."/>
            <person name="Karnachuk O.V."/>
            <person name="Ravin N.V."/>
        </authorList>
    </citation>
    <scope>NUCLEOTIDE SEQUENCE [LARGE SCALE GENOMIC DNA]</scope>
    <source>
        <strain evidence="9">BY38</strain>
    </source>
</reference>
<organism evidence="9 10">
    <name type="scientific">Candidatus Saccharicenans subterraneus</name>
    <dbReference type="NCBI Taxonomy" id="2508984"/>
    <lineage>
        <taxon>Bacteria</taxon>
        <taxon>Candidatus Aminicenantota</taxon>
        <taxon>Candidatus Aminicenantia</taxon>
        <taxon>Candidatus Aminicenantales</taxon>
        <taxon>Candidatus Saccharicenantaceae</taxon>
        <taxon>Candidatus Saccharicenans</taxon>
    </lineage>
</organism>
<comment type="subcellular location">
    <subcellularLocation>
        <location evidence="1">Cell outer membrane</location>
        <topology evidence="1">Multi-pass membrane protein</topology>
    </subcellularLocation>
</comment>
<evidence type="ECO:0000313" key="9">
    <source>
        <dbReference type="EMBL" id="RFT17051.1"/>
    </source>
</evidence>
<evidence type="ECO:0000256" key="3">
    <source>
        <dbReference type="ARBA" id="ARBA00022452"/>
    </source>
</evidence>